<organism evidence="1 2">
    <name type="scientific">Paramecium sonneborni</name>
    <dbReference type="NCBI Taxonomy" id="65129"/>
    <lineage>
        <taxon>Eukaryota</taxon>
        <taxon>Sar</taxon>
        <taxon>Alveolata</taxon>
        <taxon>Ciliophora</taxon>
        <taxon>Intramacronucleata</taxon>
        <taxon>Oligohymenophorea</taxon>
        <taxon>Peniculida</taxon>
        <taxon>Parameciidae</taxon>
        <taxon>Paramecium</taxon>
    </lineage>
</organism>
<dbReference type="Proteomes" id="UP000692954">
    <property type="component" value="Unassembled WGS sequence"/>
</dbReference>
<keyword evidence="2" id="KW-1185">Reference proteome</keyword>
<proteinExistence type="predicted"/>
<dbReference type="EMBL" id="CAJJDN010000203">
    <property type="protein sequence ID" value="CAD8129002.1"/>
    <property type="molecule type" value="Genomic_DNA"/>
</dbReference>
<dbReference type="AlphaFoldDB" id="A0A8S1RNV1"/>
<reference evidence="1" key="1">
    <citation type="submission" date="2021-01" db="EMBL/GenBank/DDBJ databases">
        <authorList>
            <consortium name="Genoscope - CEA"/>
            <person name="William W."/>
        </authorList>
    </citation>
    <scope>NUCLEOTIDE SEQUENCE</scope>
</reference>
<sequence length="72" mass="8874">MIRQSLGQIKHYKLIQIIVIHYLLKRKFQGDQINFLEQSFLQIKLYQQIQSIVIHHIQKVFHYFHQINLMKL</sequence>
<evidence type="ECO:0000313" key="2">
    <source>
        <dbReference type="Proteomes" id="UP000692954"/>
    </source>
</evidence>
<name>A0A8S1RNV1_9CILI</name>
<gene>
    <name evidence="1" type="ORF">PSON_ATCC_30995.1.T2030016</name>
</gene>
<accession>A0A8S1RNV1</accession>
<evidence type="ECO:0000313" key="1">
    <source>
        <dbReference type="EMBL" id="CAD8129002.1"/>
    </source>
</evidence>
<comment type="caution">
    <text evidence="1">The sequence shown here is derived from an EMBL/GenBank/DDBJ whole genome shotgun (WGS) entry which is preliminary data.</text>
</comment>
<protein>
    <submittedName>
        <fullName evidence="1">Uncharacterized protein</fullName>
    </submittedName>
</protein>